<dbReference type="AlphaFoldDB" id="A0A1I6JZ38"/>
<dbReference type="EMBL" id="FOZG01000001">
    <property type="protein sequence ID" value="SFR84223.1"/>
    <property type="molecule type" value="Genomic_DNA"/>
</dbReference>
<evidence type="ECO:0000313" key="2">
    <source>
        <dbReference type="Proteomes" id="UP000198824"/>
    </source>
</evidence>
<sequence length="149" mass="16011">MIAALALLLAAAPATEEPVPPVSRWNALPRLAYQADYKPRVTWVQRANALQGSEGCTMPAPVEGIVRLRVPFVVRLDKGGKVLQAQAEMPGCPALARLVEQFAMQQGPKTLQPPEGAGPPFWRASSFLAGWPAAPRIEAEPVADEPQPK</sequence>
<proteinExistence type="predicted"/>
<evidence type="ECO:0000313" key="1">
    <source>
        <dbReference type="EMBL" id="SFR84223.1"/>
    </source>
</evidence>
<protein>
    <submittedName>
        <fullName evidence="1">Uncharacterized protein</fullName>
    </submittedName>
</protein>
<dbReference type="Proteomes" id="UP000198824">
    <property type="component" value="Unassembled WGS sequence"/>
</dbReference>
<keyword evidence="2" id="KW-1185">Reference proteome</keyword>
<gene>
    <name evidence="1" type="ORF">SAMN05192580_1109</name>
</gene>
<name>A0A1I6JZ38_9SPHN</name>
<dbReference type="STRING" id="1166337.SAMN05192580_1109"/>
<dbReference type="RefSeq" id="WP_242653327.1">
    <property type="nucleotide sequence ID" value="NZ_FOZG01000001.1"/>
</dbReference>
<accession>A0A1I6JZ38</accession>
<organism evidence="1 2">
    <name type="scientific">Sphingomonas jatrophae</name>
    <dbReference type="NCBI Taxonomy" id="1166337"/>
    <lineage>
        <taxon>Bacteria</taxon>
        <taxon>Pseudomonadati</taxon>
        <taxon>Pseudomonadota</taxon>
        <taxon>Alphaproteobacteria</taxon>
        <taxon>Sphingomonadales</taxon>
        <taxon>Sphingomonadaceae</taxon>
        <taxon>Sphingomonas</taxon>
    </lineage>
</organism>
<reference evidence="1 2" key="1">
    <citation type="submission" date="2016-10" db="EMBL/GenBank/DDBJ databases">
        <authorList>
            <person name="de Groot N.N."/>
        </authorList>
    </citation>
    <scope>NUCLEOTIDE SEQUENCE [LARGE SCALE GENOMIC DNA]</scope>
    <source>
        <strain evidence="1 2">S5-249</strain>
    </source>
</reference>